<accession>A0A4V5NW72</accession>
<name>A0A4V5NW72_9GAMM</name>
<feature type="transmembrane region" description="Helical" evidence="1">
    <location>
        <begin position="77"/>
        <end position="94"/>
    </location>
</feature>
<dbReference type="InterPro" id="IPR051311">
    <property type="entry name" value="DedA_domain"/>
</dbReference>
<dbReference type="AlphaFoldDB" id="A0A4V5NW72"/>
<dbReference type="EMBL" id="SWCJ01000005">
    <property type="protein sequence ID" value="TKB55458.1"/>
    <property type="molecule type" value="Genomic_DNA"/>
</dbReference>
<dbReference type="RefSeq" id="WP_136863215.1">
    <property type="nucleotide sequence ID" value="NZ_SWCJ01000005.1"/>
</dbReference>
<dbReference type="PANTHER" id="PTHR42709">
    <property type="entry name" value="ALKALINE PHOSPHATASE LIKE PROTEIN"/>
    <property type="match status" value="1"/>
</dbReference>
<evidence type="ECO:0000256" key="1">
    <source>
        <dbReference type="SAM" id="Phobius"/>
    </source>
</evidence>
<reference evidence="2 3" key="1">
    <citation type="submission" date="2019-04" db="EMBL/GenBank/DDBJ databases">
        <authorList>
            <person name="Hwang J.C."/>
        </authorList>
    </citation>
    <scope>NUCLEOTIDE SEQUENCE [LARGE SCALE GENOMIC DNA]</scope>
    <source>
        <strain evidence="2 3">IMCC35002</strain>
    </source>
</reference>
<dbReference type="Proteomes" id="UP000305675">
    <property type="component" value="Unassembled WGS sequence"/>
</dbReference>
<evidence type="ECO:0000313" key="3">
    <source>
        <dbReference type="Proteomes" id="UP000305675"/>
    </source>
</evidence>
<keyword evidence="1" id="KW-0472">Membrane</keyword>
<organism evidence="2 3">
    <name type="scientific">Ferrimonas aestuarii</name>
    <dbReference type="NCBI Taxonomy" id="2569539"/>
    <lineage>
        <taxon>Bacteria</taxon>
        <taxon>Pseudomonadati</taxon>
        <taxon>Pseudomonadota</taxon>
        <taxon>Gammaproteobacteria</taxon>
        <taxon>Alteromonadales</taxon>
        <taxon>Ferrimonadaceae</taxon>
        <taxon>Ferrimonas</taxon>
    </lineage>
</organism>
<comment type="caution">
    <text evidence="2">The sequence shown here is derived from an EMBL/GenBank/DDBJ whole genome shotgun (WGS) entry which is preliminary data.</text>
</comment>
<dbReference type="OrthoDB" id="9814483at2"/>
<feature type="transmembrane region" description="Helical" evidence="1">
    <location>
        <begin position="31"/>
        <end position="56"/>
    </location>
</feature>
<proteinExistence type="predicted"/>
<protein>
    <submittedName>
        <fullName evidence="2">DedA family protein</fullName>
    </submittedName>
</protein>
<keyword evidence="3" id="KW-1185">Reference proteome</keyword>
<gene>
    <name evidence="2" type="ORF">FCL42_09730</name>
</gene>
<sequence length="137" mass="15182">MAASAFTSATLLPGGSEVLLAYLVTQLSQHWWWWVLVASVANALGSMTSFAMGYLGNRYRSPQEMIPVKHHWLIVKVERFGPVSLLFAWLPIIGDGIPLLAGWFRFSVIISSLLIFLGKFCRYLLIALTTLGLTNPA</sequence>
<keyword evidence="1" id="KW-1133">Transmembrane helix</keyword>
<keyword evidence="1" id="KW-0812">Transmembrane</keyword>
<dbReference type="PANTHER" id="PTHR42709:SF4">
    <property type="entry name" value="INNER MEMBRANE PROTEIN YQAA"/>
    <property type="match status" value="1"/>
</dbReference>
<evidence type="ECO:0000313" key="2">
    <source>
        <dbReference type="EMBL" id="TKB55458.1"/>
    </source>
</evidence>